<feature type="domain" description="PLD phosphodiesterase" evidence="1">
    <location>
        <begin position="334"/>
        <end position="361"/>
    </location>
</feature>
<accession>A0A0C2HY94</accession>
<dbReference type="PANTHER" id="PTHR21248:SF22">
    <property type="entry name" value="PHOSPHOLIPASE D"/>
    <property type="match status" value="1"/>
</dbReference>
<keyword evidence="3" id="KW-1185">Reference proteome</keyword>
<dbReference type="SUPFAM" id="SSF56024">
    <property type="entry name" value="Phospholipase D/nuclease"/>
    <property type="match status" value="2"/>
</dbReference>
<reference evidence="2 3" key="1">
    <citation type="submission" date="2014-12" db="EMBL/GenBank/DDBJ databases">
        <title>Genomes of Geoalkalibacter ferrihydriticus and Geoalkalibacter subterraneus, two haloalkaliphilic metal-reducing members of the Geobacteraceae.</title>
        <authorList>
            <person name="Badalamenti J.P."/>
            <person name="Torres C.I."/>
            <person name="Krajmalnik-Brown R."/>
            <person name="Bond D.R."/>
        </authorList>
    </citation>
    <scope>NUCLEOTIDE SEQUENCE [LARGE SCALE GENOMIC DNA]</scope>
    <source>
        <strain evidence="2 3">DSM 17813</strain>
    </source>
</reference>
<evidence type="ECO:0000313" key="2">
    <source>
        <dbReference type="EMBL" id="KIH77707.1"/>
    </source>
</evidence>
<gene>
    <name evidence="2" type="ORF">GFER_03340</name>
</gene>
<dbReference type="PANTHER" id="PTHR21248">
    <property type="entry name" value="CARDIOLIPIN SYNTHASE"/>
    <property type="match status" value="1"/>
</dbReference>
<dbReference type="InterPro" id="IPR001736">
    <property type="entry name" value="PLipase_D/transphosphatidylase"/>
</dbReference>
<dbReference type="GO" id="GO:0032049">
    <property type="term" value="P:cardiolipin biosynthetic process"/>
    <property type="evidence" value="ECO:0007669"/>
    <property type="project" value="UniProtKB-ARBA"/>
</dbReference>
<dbReference type="PROSITE" id="PS50035">
    <property type="entry name" value="PLD"/>
    <property type="match status" value="2"/>
</dbReference>
<dbReference type="GO" id="GO:0008808">
    <property type="term" value="F:cardiolipin synthase activity"/>
    <property type="evidence" value="ECO:0007669"/>
    <property type="project" value="TreeGrafter"/>
</dbReference>
<dbReference type="InterPro" id="IPR025202">
    <property type="entry name" value="PLD-like_dom"/>
</dbReference>
<evidence type="ECO:0000313" key="3">
    <source>
        <dbReference type="Proteomes" id="UP000035068"/>
    </source>
</evidence>
<evidence type="ECO:0000259" key="1">
    <source>
        <dbReference type="PROSITE" id="PS50035"/>
    </source>
</evidence>
<proteinExistence type="predicted"/>
<feature type="domain" description="PLD phosphodiesterase" evidence="1">
    <location>
        <begin position="157"/>
        <end position="184"/>
    </location>
</feature>
<protein>
    <submittedName>
        <fullName evidence="2">Cardiolipin synthetase</fullName>
    </submittedName>
</protein>
<dbReference type="GO" id="GO:0016020">
    <property type="term" value="C:membrane"/>
    <property type="evidence" value="ECO:0007669"/>
    <property type="project" value="TreeGrafter"/>
</dbReference>
<dbReference type="Proteomes" id="UP000035068">
    <property type="component" value="Unassembled WGS sequence"/>
</dbReference>
<dbReference type="Pfam" id="PF13091">
    <property type="entry name" value="PLDc_2"/>
    <property type="match status" value="2"/>
</dbReference>
<name>A0A0C2HY94_9BACT</name>
<organism evidence="2 3">
    <name type="scientific">Geoalkalibacter ferrihydriticus DSM 17813</name>
    <dbReference type="NCBI Taxonomy" id="1121915"/>
    <lineage>
        <taxon>Bacteria</taxon>
        <taxon>Pseudomonadati</taxon>
        <taxon>Thermodesulfobacteriota</taxon>
        <taxon>Desulfuromonadia</taxon>
        <taxon>Desulfuromonadales</taxon>
        <taxon>Geoalkalibacteraceae</taxon>
        <taxon>Geoalkalibacter</taxon>
    </lineage>
</organism>
<dbReference type="RefSeq" id="WP_040096045.1">
    <property type="nucleotide sequence ID" value="NZ_JWJD01000001.1"/>
</dbReference>
<sequence>MFWTIAITALATSLILVLLKNFKTPEKVVERRFEHHHAVSDSQFRREMSVLMGPTIVHGNRVTALHNGNEIFPAMLQAIRSAQTSITFETFIYWSGDIGEEFAQALSERARAGVPVNVIIDWVGSDKMEQSLLDSMQAAGVQLHQYRPLHWYNVGRMNNRTHRKLLVIDGCIGFTGGVGIADHWTGDGGDPEHWRDTHYRVEGPVVAQLQAAFNDNWIKTTGRVLNGPSYFPPLQKMGEVDAHVFVASPSGGSESMHLMYLLAIAAAESTIDLAASYFVPDRLLIEALIAARDRDVRVRILLPGPHIDSFTVKIASKADWGELLQAGVEIHVYQPTMLHTKLLVIDAEFVSVGSTNFDMRSIRLNDEASLNIYSSDFATQMTAVFEADLLAAESYSLARWKSRPLREKVSEKVLLPIRSQL</sequence>
<dbReference type="CDD" id="cd09110">
    <property type="entry name" value="PLDc_CLS_1"/>
    <property type="match status" value="1"/>
</dbReference>
<dbReference type="EMBL" id="JWJD01000001">
    <property type="protein sequence ID" value="KIH77707.1"/>
    <property type="molecule type" value="Genomic_DNA"/>
</dbReference>
<dbReference type="SMART" id="SM00155">
    <property type="entry name" value="PLDc"/>
    <property type="match status" value="2"/>
</dbReference>
<comment type="caution">
    <text evidence="2">The sequence shown here is derived from an EMBL/GenBank/DDBJ whole genome shotgun (WGS) entry which is preliminary data.</text>
</comment>
<dbReference type="AlphaFoldDB" id="A0A0C2HY94"/>
<dbReference type="CDD" id="cd09159">
    <property type="entry name" value="PLDc_ybhO_like_2"/>
    <property type="match status" value="1"/>
</dbReference>
<dbReference type="Gene3D" id="3.30.870.10">
    <property type="entry name" value="Endonuclease Chain A"/>
    <property type="match status" value="2"/>
</dbReference>